<gene>
    <name evidence="1" type="ORF">SCFA_1480008</name>
</gene>
<proteinExistence type="predicted"/>
<organism evidence="1">
    <name type="scientific">anaerobic digester metagenome</name>
    <dbReference type="NCBI Taxonomy" id="1263854"/>
    <lineage>
        <taxon>unclassified sequences</taxon>
        <taxon>metagenomes</taxon>
        <taxon>ecological metagenomes</taxon>
    </lineage>
</organism>
<reference evidence="1" key="1">
    <citation type="submission" date="2019-03" db="EMBL/GenBank/DDBJ databases">
        <authorList>
            <person name="Hao L."/>
        </authorList>
    </citation>
    <scope>NUCLEOTIDE SEQUENCE</scope>
</reference>
<protein>
    <submittedName>
        <fullName evidence="1">Uncharacterized protein</fullName>
    </submittedName>
</protein>
<accession>A0A485LY41</accession>
<name>A0A485LY41_9ZZZZ</name>
<dbReference type="AlphaFoldDB" id="A0A485LY41"/>
<sequence>MDIMISIEFIIKYLSLRGKT</sequence>
<dbReference type="EMBL" id="CAADRM010000055">
    <property type="protein sequence ID" value="VFU12783.1"/>
    <property type="molecule type" value="Genomic_DNA"/>
</dbReference>
<evidence type="ECO:0000313" key="1">
    <source>
        <dbReference type="EMBL" id="VFU12783.1"/>
    </source>
</evidence>